<feature type="transmembrane region" description="Helical" evidence="1">
    <location>
        <begin position="125"/>
        <end position="142"/>
    </location>
</feature>
<keyword evidence="1" id="KW-0472">Membrane</keyword>
<keyword evidence="1" id="KW-0812">Transmembrane</keyword>
<organism evidence="2 3">
    <name type="scientific">Acidimicrobium ferrooxidans (strain DSM 10331 / JCM 15462 / NBRC 103882 / ICP)</name>
    <dbReference type="NCBI Taxonomy" id="525909"/>
    <lineage>
        <taxon>Bacteria</taxon>
        <taxon>Bacillati</taxon>
        <taxon>Actinomycetota</taxon>
        <taxon>Acidimicrobiia</taxon>
        <taxon>Acidimicrobiales</taxon>
        <taxon>Acidimicrobiaceae</taxon>
        <taxon>Acidimicrobium</taxon>
    </lineage>
</organism>
<protein>
    <submittedName>
        <fullName evidence="2">Uncharacterized protein</fullName>
    </submittedName>
</protein>
<accession>C7LZV2</accession>
<feature type="transmembrane region" description="Helical" evidence="1">
    <location>
        <begin position="6"/>
        <end position="26"/>
    </location>
</feature>
<feature type="transmembrane region" description="Helical" evidence="1">
    <location>
        <begin position="154"/>
        <end position="171"/>
    </location>
</feature>
<dbReference type="RefSeq" id="WP_015798744.1">
    <property type="nucleotide sequence ID" value="NC_013124.1"/>
</dbReference>
<keyword evidence="1" id="KW-1133">Transmembrane helix</keyword>
<evidence type="ECO:0000256" key="1">
    <source>
        <dbReference type="SAM" id="Phobius"/>
    </source>
</evidence>
<dbReference type="AlphaFoldDB" id="C7LZV2"/>
<gene>
    <name evidence="2" type="ordered locus">Afer_1334</name>
</gene>
<dbReference type="eggNOG" id="ENOG5031TEU">
    <property type="taxonomic scope" value="Bacteria"/>
</dbReference>
<dbReference type="HOGENOM" id="CLU_828016_0_0_11"/>
<dbReference type="Proteomes" id="UP000000771">
    <property type="component" value="Chromosome"/>
</dbReference>
<dbReference type="KEGG" id="afo:Afer_1334"/>
<sequence>MTTAATALVVLDLAQLIAISVVAVTARPLGNVGRRALMLWRGFAWIALAAATAIATASLLASHHRAAPIGVPTLAVDETFVAAALVATATGLAPNLRRSATWLAALGAAASAGGILALVPIPLLVIWPVVTFPVAVAIAALWRLPRRWPRPLRGALVAVAAIGLVVSFLLHPPPVSLEIAGTPQHTFTIAAPAAQRASIETLSSGVLTDTEHTAQRSVTLSLAGVFDASRPNFHQVVNVAIRLVGRPALHLVVDAAGIPQPNGALALVHSRISLQTGRRFLRGVGHLTTFAPDALIGTLGIDHHAWSILVSLDPIGDGTTRATVTLWPSVGLHLS</sequence>
<feature type="transmembrane region" description="Helical" evidence="1">
    <location>
        <begin position="38"/>
        <end position="61"/>
    </location>
</feature>
<evidence type="ECO:0000313" key="3">
    <source>
        <dbReference type="Proteomes" id="UP000000771"/>
    </source>
</evidence>
<feature type="transmembrane region" description="Helical" evidence="1">
    <location>
        <begin position="73"/>
        <end position="93"/>
    </location>
</feature>
<proteinExistence type="predicted"/>
<keyword evidence="3" id="KW-1185">Reference proteome</keyword>
<name>C7LZV2_ACIFD</name>
<dbReference type="EMBL" id="CP001631">
    <property type="protein sequence ID" value="ACU54260.1"/>
    <property type="molecule type" value="Genomic_DNA"/>
</dbReference>
<reference evidence="2 3" key="1">
    <citation type="journal article" date="2009" name="Stand. Genomic Sci.">
        <title>Complete genome sequence of Acidimicrobium ferrooxidans type strain (ICP).</title>
        <authorList>
            <person name="Clum A."/>
            <person name="Nolan M."/>
            <person name="Lang E."/>
            <person name="Glavina Del Rio T."/>
            <person name="Tice H."/>
            <person name="Copeland A."/>
            <person name="Cheng J.F."/>
            <person name="Lucas S."/>
            <person name="Chen F."/>
            <person name="Bruce D."/>
            <person name="Goodwin L."/>
            <person name="Pitluck S."/>
            <person name="Ivanova N."/>
            <person name="Mavrommatis K."/>
            <person name="Mikhailova N."/>
            <person name="Pati A."/>
            <person name="Chen A."/>
            <person name="Palaniappan K."/>
            <person name="Goker M."/>
            <person name="Spring S."/>
            <person name="Land M."/>
            <person name="Hauser L."/>
            <person name="Chang Y.J."/>
            <person name="Jeffries C.C."/>
            <person name="Chain P."/>
            <person name="Bristow J."/>
            <person name="Eisen J.A."/>
            <person name="Markowitz V."/>
            <person name="Hugenholtz P."/>
            <person name="Kyrpides N.C."/>
            <person name="Klenk H.P."/>
            <person name="Lapidus A."/>
        </authorList>
    </citation>
    <scope>NUCLEOTIDE SEQUENCE [LARGE SCALE GENOMIC DNA]</scope>
    <source>
        <strain evidence="3">DSM 10331 / JCM 15462 / NBRC 103882 / ICP</strain>
    </source>
</reference>
<evidence type="ECO:0000313" key="2">
    <source>
        <dbReference type="EMBL" id="ACU54260.1"/>
    </source>
</evidence>
<feature type="transmembrane region" description="Helical" evidence="1">
    <location>
        <begin position="100"/>
        <end position="119"/>
    </location>
</feature>